<evidence type="ECO:0000256" key="1">
    <source>
        <dbReference type="ARBA" id="ARBA00004305"/>
    </source>
</evidence>
<dbReference type="AlphaFoldDB" id="A0AAW1QWV7"/>
<comment type="caution">
    <text evidence="6">The sequence shown here is derived from an EMBL/GenBank/DDBJ whole genome shotgun (WGS) entry which is preliminary data.</text>
</comment>
<evidence type="ECO:0000259" key="5">
    <source>
        <dbReference type="Pfam" id="PF05347"/>
    </source>
</evidence>
<evidence type="ECO:0000313" key="7">
    <source>
        <dbReference type="Proteomes" id="UP001438707"/>
    </source>
</evidence>
<evidence type="ECO:0000313" key="6">
    <source>
        <dbReference type="EMBL" id="KAK9826020.1"/>
    </source>
</evidence>
<reference evidence="6 7" key="1">
    <citation type="journal article" date="2024" name="Nat. Commun.">
        <title>Phylogenomics reveals the evolutionary origins of lichenization in chlorophyte algae.</title>
        <authorList>
            <person name="Puginier C."/>
            <person name="Libourel C."/>
            <person name="Otte J."/>
            <person name="Skaloud P."/>
            <person name="Haon M."/>
            <person name="Grisel S."/>
            <person name="Petersen M."/>
            <person name="Berrin J.G."/>
            <person name="Delaux P.M."/>
            <person name="Dal Grande F."/>
            <person name="Keller J."/>
        </authorList>
    </citation>
    <scope>NUCLEOTIDE SEQUENCE [LARGE SCALE GENOMIC DNA]</scope>
    <source>
        <strain evidence="6 7">SAG 2145</strain>
    </source>
</reference>
<dbReference type="PANTHER" id="PTHR13675">
    <property type="entry name" value="LYR MOTIF-CONTAINING PROTEIN 2"/>
    <property type="match status" value="1"/>
</dbReference>
<organism evidence="6 7">
    <name type="scientific">Apatococcus lobatus</name>
    <dbReference type="NCBI Taxonomy" id="904363"/>
    <lineage>
        <taxon>Eukaryota</taxon>
        <taxon>Viridiplantae</taxon>
        <taxon>Chlorophyta</taxon>
        <taxon>core chlorophytes</taxon>
        <taxon>Trebouxiophyceae</taxon>
        <taxon>Chlorellales</taxon>
        <taxon>Chlorellaceae</taxon>
        <taxon>Apatococcus</taxon>
    </lineage>
</organism>
<dbReference type="EMBL" id="JALJOS010000022">
    <property type="protein sequence ID" value="KAK9826020.1"/>
    <property type="molecule type" value="Genomic_DNA"/>
</dbReference>
<keyword evidence="3" id="KW-0143">Chaperone</keyword>
<dbReference type="Proteomes" id="UP001438707">
    <property type="component" value="Unassembled WGS sequence"/>
</dbReference>
<evidence type="ECO:0000256" key="3">
    <source>
        <dbReference type="ARBA" id="ARBA00023186"/>
    </source>
</evidence>
<keyword evidence="7" id="KW-1185">Reference proteome</keyword>
<feature type="domain" description="Complex 1 LYR protein" evidence="5">
    <location>
        <begin position="14"/>
        <end position="72"/>
    </location>
</feature>
<evidence type="ECO:0000256" key="2">
    <source>
        <dbReference type="ARBA" id="ARBA00023128"/>
    </source>
</evidence>
<comment type="similarity">
    <text evidence="4">Belongs to the complex I LYR family. SDHAF1 subfamily.</text>
</comment>
<dbReference type="InterPro" id="IPR008011">
    <property type="entry name" value="Complex1_LYR_dom"/>
</dbReference>
<sequence length="91" mass="10750">MSPAAAPRLTGLQRQVLFFYRRVIRTVRTLPRAERGDISRYARNEFERYRDVDKKNYQLVEHLMRKGARQLELATDKNVSGISFRQLQQPA</sequence>
<keyword evidence="2" id="KW-0496">Mitochondrion</keyword>
<dbReference type="InterPro" id="IPR045295">
    <property type="entry name" value="Complex1_LYR_SDHAF1_LYRM8"/>
</dbReference>
<dbReference type="GO" id="GO:0005759">
    <property type="term" value="C:mitochondrial matrix"/>
    <property type="evidence" value="ECO:0007669"/>
    <property type="project" value="UniProtKB-SubCell"/>
</dbReference>
<protein>
    <recommendedName>
        <fullName evidence="5">Complex 1 LYR protein domain-containing protein</fullName>
    </recommendedName>
</protein>
<dbReference type="CDD" id="cd20268">
    <property type="entry name" value="Complex1_LYR_SDHAF1_LYRM8"/>
    <property type="match status" value="1"/>
</dbReference>
<proteinExistence type="inferred from homology"/>
<name>A0AAW1QWV7_9CHLO</name>
<evidence type="ECO:0000256" key="4">
    <source>
        <dbReference type="ARBA" id="ARBA00025715"/>
    </source>
</evidence>
<dbReference type="PANTHER" id="PTHR13675:SF1">
    <property type="entry name" value="SUCCINATE DEHYDROGENASE ASSEMBLY FACTOR 1, MITOCHONDRIAL"/>
    <property type="match status" value="1"/>
</dbReference>
<dbReference type="GO" id="GO:0034553">
    <property type="term" value="P:mitochondrial respiratory chain complex II assembly"/>
    <property type="evidence" value="ECO:0007669"/>
    <property type="project" value="InterPro"/>
</dbReference>
<comment type="subcellular location">
    <subcellularLocation>
        <location evidence="1">Mitochondrion matrix</location>
    </subcellularLocation>
</comment>
<accession>A0AAW1QWV7</accession>
<dbReference type="Pfam" id="PF05347">
    <property type="entry name" value="Complex1_LYR"/>
    <property type="match status" value="1"/>
</dbReference>
<gene>
    <name evidence="6" type="ORF">WJX74_005984</name>
</gene>